<dbReference type="PROSITE" id="PS50886">
    <property type="entry name" value="TRBD"/>
    <property type="match status" value="1"/>
</dbReference>
<evidence type="ECO:0000256" key="8">
    <source>
        <dbReference type="ARBA" id="ARBA00022598"/>
    </source>
</evidence>
<keyword evidence="8 17" id="KW-0436">Ligase</keyword>
<dbReference type="NCBIfam" id="TIGR00399">
    <property type="entry name" value="metG_C_term"/>
    <property type="match status" value="1"/>
</dbReference>
<dbReference type="Gene3D" id="2.40.50.140">
    <property type="entry name" value="Nucleic acid-binding proteins"/>
    <property type="match status" value="1"/>
</dbReference>
<proteinExistence type="predicted"/>
<dbReference type="InterPro" id="IPR002547">
    <property type="entry name" value="tRNA-bd_dom"/>
</dbReference>
<dbReference type="Pfam" id="PF01588">
    <property type="entry name" value="tRNA_bind"/>
    <property type="match status" value="1"/>
</dbReference>
<keyword evidence="12" id="KW-0648">Protein biosynthesis</keyword>
<evidence type="ECO:0000256" key="12">
    <source>
        <dbReference type="ARBA" id="ARBA00022917"/>
    </source>
</evidence>
<evidence type="ECO:0000256" key="10">
    <source>
        <dbReference type="ARBA" id="ARBA00022840"/>
    </source>
</evidence>
<dbReference type="AlphaFoldDB" id="A0A7C4D905"/>
<dbReference type="InterPro" id="IPR004495">
    <property type="entry name" value="Met-tRNA-synth_bsu_C"/>
</dbReference>
<dbReference type="GO" id="GO:0006431">
    <property type="term" value="P:methionyl-tRNA aminoacylation"/>
    <property type="evidence" value="ECO:0007669"/>
    <property type="project" value="InterPro"/>
</dbReference>
<keyword evidence="13" id="KW-0030">Aminoacyl-tRNA synthetase</keyword>
<comment type="subcellular location">
    <subcellularLocation>
        <location evidence="2">Cytoplasm</location>
    </subcellularLocation>
</comment>
<keyword evidence="6" id="KW-0963">Cytoplasm</keyword>
<evidence type="ECO:0000256" key="7">
    <source>
        <dbReference type="ARBA" id="ARBA00022555"/>
    </source>
</evidence>
<dbReference type="InterPro" id="IPR051270">
    <property type="entry name" value="Tyrosine-tRNA_ligase_regulator"/>
</dbReference>
<evidence type="ECO:0000256" key="15">
    <source>
        <dbReference type="ARBA" id="ARBA00047364"/>
    </source>
</evidence>
<evidence type="ECO:0000256" key="1">
    <source>
        <dbReference type="ARBA" id="ARBA00003314"/>
    </source>
</evidence>
<dbReference type="PANTHER" id="PTHR11586:SF37">
    <property type="entry name" value="TRNA-BINDING DOMAIN-CONTAINING PROTEIN"/>
    <property type="match status" value="1"/>
</dbReference>
<dbReference type="PANTHER" id="PTHR11586">
    <property type="entry name" value="TRNA-AMINOACYLATION COFACTOR ARC1 FAMILY MEMBER"/>
    <property type="match status" value="1"/>
</dbReference>
<keyword evidence="7" id="KW-0820">tRNA-binding</keyword>
<dbReference type="CDD" id="cd02800">
    <property type="entry name" value="tRNA_bind_EcMetRS_like"/>
    <property type="match status" value="1"/>
</dbReference>
<organism evidence="17">
    <name type="scientific">Staphylothermus marinus</name>
    <dbReference type="NCBI Taxonomy" id="2280"/>
    <lineage>
        <taxon>Archaea</taxon>
        <taxon>Thermoproteota</taxon>
        <taxon>Thermoprotei</taxon>
        <taxon>Desulfurococcales</taxon>
        <taxon>Desulfurococcaceae</taxon>
        <taxon>Staphylothermus</taxon>
    </lineage>
</organism>
<evidence type="ECO:0000256" key="3">
    <source>
        <dbReference type="ARBA" id="ARBA00011738"/>
    </source>
</evidence>
<keyword evidence="11" id="KW-0694">RNA-binding</keyword>
<evidence type="ECO:0000256" key="6">
    <source>
        <dbReference type="ARBA" id="ARBA00022490"/>
    </source>
</evidence>
<evidence type="ECO:0000256" key="9">
    <source>
        <dbReference type="ARBA" id="ARBA00022741"/>
    </source>
</evidence>
<dbReference type="GO" id="GO:0005524">
    <property type="term" value="F:ATP binding"/>
    <property type="evidence" value="ECO:0007669"/>
    <property type="project" value="UniProtKB-KW"/>
</dbReference>
<dbReference type="InterPro" id="IPR012340">
    <property type="entry name" value="NA-bd_OB-fold"/>
</dbReference>
<dbReference type="EMBL" id="DTBE01000106">
    <property type="protein sequence ID" value="HGQ59900.1"/>
    <property type="molecule type" value="Genomic_DNA"/>
</dbReference>
<dbReference type="GO" id="GO:0005737">
    <property type="term" value="C:cytoplasm"/>
    <property type="evidence" value="ECO:0007669"/>
    <property type="project" value="UniProtKB-SubCell"/>
</dbReference>
<keyword evidence="10" id="KW-0067">ATP-binding</keyword>
<dbReference type="GO" id="GO:0000049">
    <property type="term" value="F:tRNA binding"/>
    <property type="evidence" value="ECO:0007669"/>
    <property type="project" value="UniProtKB-KW"/>
</dbReference>
<dbReference type="GO" id="GO:0004825">
    <property type="term" value="F:methionine-tRNA ligase activity"/>
    <property type="evidence" value="ECO:0007669"/>
    <property type="project" value="UniProtKB-EC"/>
</dbReference>
<evidence type="ECO:0000256" key="14">
    <source>
        <dbReference type="ARBA" id="ARBA00030904"/>
    </source>
</evidence>
<evidence type="ECO:0000256" key="5">
    <source>
        <dbReference type="ARBA" id="ARBA00018753"/>
    </source>
</evidence>
<evidence type="ECO:0000259" key="16">
    <source>
        <dbReference type="PROSITE" id="PS50886"/>
    </source>
</evidence>
<name>A0A7C4D905_STAMA</name>
<evidence type="ECO:0000256" key="13">
    <source>
        <dbReference type="ARBA" id="ARBA00023146"/>
    </source>
</evidence>
<comment type="caution">
    <text evidence="17">The sequence shown here is derived from an EMBL/GenBank/DDBJ whole genome shotgun (WGS) entry which is preliminary data.</text>
</comment>
<dbReference type="EC" id="6.1.1.10" evidence="4"/>
<dbReference type="EMBL" id="DTBJ01000051">
    <property type="protein sequence ID" value="HGM59092.1"/>
    <property type="molecule type" value="Genomic_DNA"/>
</dbReference>
<comment type="function">
    <text evidence="1">Is required not only for elongation of protein synthesis but also for the initiation of all mRNA translation through initiator tRNA(fMet) aminoacylation.</text>
</comment>
<protein>
    <recommendedName>
        <fullName evidence="5">Methionine--tRNA ligase</fullName>
        <ecNumber evidence="4">6.1.1.10</ecNumber>
    </recommendedName>
    <alternativeName>
        <fullName evidence="14">Methionyl-tRNA synthetase</fullName>
    </alternativeName>
</protein>
<evidence type="ECO:0000313" key="18">
    <source>
        <dbReference type="EMBL" id="HGQ59900.1"/>
    </source>
</evidence>
<evidence type="ECO:0000256" key="11">
    <source>
        <dbReference type="ARBA" id="ARBA00022884"/>
    </source>
</evidence>
<gene>
    <name evidence="17" type="primary">metG</name>
    <name evidence="18" type="ORF">ENU09_04235</name>
    <name evidence="17" type="ORF">ENU14_05885</name>
</gene>
<reference evidence="17" key="1">
    <citation type="journal article" date="2020" name="mSystems">
        <title>Genome- and Community-Level Interaction Insights into Carbon Utilization and Element Cycling Functions of Hydrothermarchaeota in Hydrothermal Sediment.</title>
        <authorList>
            <person name="Zhou Z."/>
            <person name="Liu Y."/>
            <person name="Xu W."/>
            <person name="Pan J."/>
            <person name="Luo Z.H."/>
            <person name="Li M."/>
        </authorList>
    </citation>
    <scope>NUCLEOTIDE SEQUENCE [LARGE SCALE GENOMIC DNA]</scope>
    <source>
        <strain evidence="18">SpSt-638</strain>
        <strain evidence="17">SpSt-642</strain>
    </source>
</reference>
<evidence type="ECO:0000313" key="17">
    <source>
        <dbReference type="EMBL" id="HGM59092.1"/>
    </source>
</evidence>
<evidence type="ECO:0000256" key="4">
    <source>
        <dbReference type="ARBA" id="ARBA00012838"/>
    </source>
</evidence>
<accession>A0A7C4D905</accession>
<comment type="subunit">
    <text evidence="3">Homodimer.</text>
</comment>
<sequence length="120" mass="13459">MINNYLVLELSSGEISIEDFMKIDLRVGVVKSVQRIERSENLYRIMVDLGEIGERQIIAGIAKYYNPDELIGKNIIVVVNLKPKKIFGEVSQGMLLAAEDNGIPILLTTIKQCRAGVRVR</sequence>
<comment type="catalytic activity">
    <reaction evidence="15">
        <text>tRNA(Met) + L-methionine + ATP = L-methionyl-tRNA(Met) + AMP + diphosphate</text>
        <dbReference type="Rhea" id="RHEA:13481"/>
        <dbReference type="Rhea" id="RHEA-COMP:9667"/>
        <dbReference type="Rhea" id="RHEA-COMP:9698"/>
        <dbReference type="ChEBI" id="CHEBI:30616"/>
        <dbReference type="ChEBI" id="CHEBI:33019"/>
        <dbReference type="ChEBI" id="CHEBI:57844"/>
        <dbReference type="ChEBI" id="CHEBI:78442"/>
        <dbReference type="ChEBI" id="CHEBI:78530"/>
        <dbReference type="ChEBI" id="CHEBI:456215"/>
        <dbReference type="EC" id="6.1.1.10"/>
    </reaction>
</comment>
<keyword evidence="9" id="KW-0547">Nucleotide-binding</keyword>
<dbReference type="SUPFAM" id="SSF50249">
    <property type="entry name" value="Nucleic acid-binding proteins"/>
    <property type="match status" value="1"/>
</dbReference>
<evidence type="ECO:0000256" key="2">
    <source>
        <dbReference type="ARBA" id="ARBA00004496"/>
    </source>
</evidence>
<feature type="domain" description="TRNA-binding" evidence="16">
    <location>
        <begin position="19"/>
        <end position="120"/>
    </location>
</feature>
<dbReference type="FunFam" id="2.40.50.140:FF:000042">
    <property type="entry name" value="Methionine--tRNA ligase"/>
    <property type="match status" value="1"/>
</dbReference>